<evidence type="ECO:0000256" key="1">
    <source>
        <dbReference type="ARBA" id="ARBA00022737"/>
    </source>
</evidence>
<dbReference type="Gene3D" id="2.10.270.10">
    <property type="entry name" value="Cholin Binding"/>
    <property type="match status" value="2"/>
</dbReference>
<keyword evidence="1" id="KW-0677">Repeat</keyword>
<feature type="signal peptide" evidence="3">
    <location>
        <begin position="1"/>
        <end position="28"/>
    </location>
</feature>
<name>G9WT08_9FIRM</name>
<dbReference type="HOGENOM" id="CLU_474740_0_0_9"/>
<accession>G9WT08</accession>
<dbReference type="InterPro" id="IPR018337">
    <property type="entry name" value="Cell_wall/Cho-bd_repeat"/>
</dbReference>
<dbReference type="AlphaFoldDB" id="G9WT08"/>
<reference evidence="4 5" key="1">
    <citation type="submission" date="2011-08" db="EMBL/GenBank/DDBJ databases">
        <title>The Genome Sequence of Oribacterium sp. ACB7.</title>
        <authorList>
            <consortium name="The Broad Institute Genome Sequencing Platform"/>
            <person name="Earl A."/>
            <person name="Ward D."/>
            <person name="Feldgarden M."/>
            <person name="Gevers D."/>
            <person name="Sizova M."/>
            <person name="Hazen A."/>
            <person name="Epstein S."/>
            <person name="Young S.K."/>
            <person name="Zeng Q."/>
            <person name="Gargeya S."/>
            <person name="Fitzgerald M."/>
            <person name="Haas B."/>
            <person name="Abouelleil A."/>
            <person name="Alvarado L."/>
            <person name="Arachchi H.M."/>
            <person name="Berlin A."/>
            <person name="Brown A."/>
            <person name="Chapman S.B."/>
            <person name="Chen Z."/>
            <person name="Dunbar C."/>
            <person name="Freedman E."/>
            <person name="Gearin G."/>
            <person name="Gellesch M."/>
            <person name="Goldberg J."/>
            <person name="Griggs A."/>
            <person name="Gujja S."/>
            <person name="Heiman D."/>
            <person name="Howarth C."/>
            <person name="Larson L."/>
            <person name="Lui A."/>
            <person name="MacDonald P.J.P."/>
            <person name="Montmayeur A."/>
            <person name="Murphy C."/>
            <person name="Neiman D."/>
            <person name="Pearson M."/>
            <person name="Priest M."/>
            <person name="Roberts A."/>
            <person name="Saif S."/>
            <person name="Shea T."/>
            <person name="Shenoy N."/>
            <person name="Sisk P."/>
            <person name="Stolte C."/>
            <person name="Sykes S."/>
            <person name="Wortman J."/>
            <person name="Nusbaum C."/>
            <person name="Birren B."/>
        </authorList>
    </citation>
    <scope>NUCLEOTIDE SEQUENCE [LARGE SCALE GENOMIC DNA]</scope>
    <source>
        <strain evidence="4 5">ACB7</strain>
    </source>
</reference>
<proteinExistence type="predicted"/>
<feature type="compositionally biased region" description="Basic and acidic residues" evidence="2">
    <location>
        <begin position="198"/>
        <end position="246"/>
    </location>
</feature>
<feature type="compositionally biased region" description="Gly residues" evidence="2">
    <location>
        <begin position="169"/>
        <end position="189"/>
    </location>
</feature>
<dbReference type="Pfam" id="PF19127">
    <property type="entry name" value="Choline_bind_3"/>
    <property type="match status" value="1"/>
</dbReference>
<sequence length="574" mass="64384">MKRKRVKGKSCLGAFLFLSCALSTMGYAGTWKNTGKNWQYLAESGDAQKGWLLDSGTWYFLDENTGVLKDKWLFYQGKWYFLNPQSDGSRGKMLSGWQWVDGYCYFLKEDGELLLSAITPDGYQVNELGQWVSEDGKAIHIEGKGYSTKAVEEENKNPVVAGASRAVPGGSGSQGRRGGSGSGGGGLGGASAVSPAVPKEEKKEMGNAQEESNKKENPAEPPKEEKKPEEKKENSKENEGGKESELSKLTVTSVTELAAVSIEQGRSYYDNELPTKLELNLSNGKKVEVSILSIDKQNVKTWQPGEYLLKVNYNLPEGVEGEKPEVSLRFIVRKKSNFTLEKEEYDVSEDVVLQFHEDQLEEGDTIHLEAGKSEEDYYYKELTEGREYETDYENNSVILHSDALLKKLYSSVYKDGKLSGSKKVYLDISRKKKGQIGLSSYALHFTYRHAEKKDEKEDSKKENLIEAHPGGGVTSFTQRREDLRFPFYHGNYESLDFGKIGQIRFYVDGSKEELTGLKLFKGYANEDVPEDGYEAILVLPFSTVQEKLQDNQIRIYGEGGGYKIAPFTISYEKE</sequence>
<evidence type="ECO:0000313" key="5">
    <source>
        <dbReference type="Proteomes" id="UP000003527"/>
    </source>
</evidence>
<keyword evidence="3" id="KW-0732">Signal</keyword>
<feature type="region of interest" description="Disordered" evidence="2">
    <location>
        <begin position="158"/>
        <end position="248"/>
    </location>
</feature>
<organism evidence="4 5">
    <name type="scientific">Oribacterium asaccharolyticum ACB7</name>
    <dbReference type="NCBI Taxonomy" id="796944"/>
    <lineage>
        <taxon>Bacteria</taxon>
        <taxon>Bacillati</taxon>
        <taxon>Bacillota</taxon>
        <taxon>Clostridia</taxon>
        <taxon>Lachnospirales</taxon>
        <taxon>Lachnospiraceae</taxon>
        <taxon>Oribacterium</taxon>
    </lineage>
</organism>
<feature type="chain" id="PRO_5003528071" description="Cell wall-binding repeat protein" evidence="3">
    <location>
        <begin position="29"/>
        <end position="574"/>
    </location>
</feature>
<protein>
    <recommendedName>
        <fullName evidence="6">Cell wall-binding repeat protein</fullName>
    </recommendedName>
</protein>
<dbReference type="SUPFAM" id="SSF69360">
    <property type="entry name" value="Cell wall binding repeat"/>
    <property type="match status" value="1"/>
</dbReference>
<evidence type="ECO:0000256" key="3">
    <source>
        <dbReference type="SAM" id="SignalP"/>
    </source>
</evidence>
<evidence type="ECO:0008006" key="6">
    <source>
        <dbReference type="Google" id="ProtNLM"/>
    </source>
</evidence>
<evidence type="ECO:0000313" key="4">
    <source>
        <dbReference type="EMBL" id="EHL12840.1"/>
    </source>
</evidence>
<dbReference type="RefSeq" id="WP_009535989.1">
    <property type="nucleotide sequence ID" value="NZ_JH414504.1"/>
</dbReference>
<comment type="caution">
    <text evidence="4">The sequence shown here is derived from an EMBL/GenBank/DDBJ whole genome shotgun (WGS) entry which is preliminary data.</text>
</comment>
<dbReference type="PATRIC" id="fig|796944.3.peg.748"/>
<dbReference type="Proteomes" id="UP000003527">
    <property type="component" value="Unassembled WGS sequence"/>
</dbReference>
<dbReference type="PROSITE" id="PS51257">
    <property type="entry name" value="PROKAR_LIPOPROTEIN"/>
    <property type="match status" value="1"/>
</dbReference>
<dbReference type="Pfam" id="PF19085">
    <property type="entry name" value="Choline_bind_2"/>
    <property type="match status" value="1"/>
</dbReference>
<keyword evidence="5" id="KW-1185">Reference proteome</keyword>
<evidence type="ECO:0000256" key="2">
    <source>
        <dbReference type="SAM" id="MobiDB-lite"/>
    </source>
</evidence>
<dbReference type="EMBL" id="AFZD01000012">
    <property type="protein sequence ID" value="EHL12840.1"/>
    <property type="molecule type" value="Genomic_DNA"/>
</dbReference>
<gene>
    <name evidence="4" type="ORF">HMPREF9624_00042</name>
</gene>